<name>A0A834W858_9FABA</name>
<dbReference type="OrthoDB" id="10252354at2759"/>
<keyword evidence="1" id="KW-0808">Transferase</keyword>
<reference evidence="1" key="1">
    <citation type="submission" date="2020-09" db="EMBL/GenBank/DDBJ databases">
        <title>Genome-Enabled Discovery of Anthraquinone Biosynthesis in Senna tora.</title>
        <authorList>
            <person name="Kang S.-H."/>
            <person name="Pandey R.P."/>
            <person name="Lee C.-M."/>
            <person name="Sim J.-S."/>
            <person name="Jeong J.-T."/>
            <person name="Choi B.-S."/>
            <person name="Jung M."/>
            <person name="Ginzburg D."/>
            <person name="Zhao K."/>
            <person name="Won S.Y."/>
            <person name="Oh T.-J."/>
            <person name="Yu Y."/>
            <person name="Kim N.-H."/>
            <person name="Lee O.R."/>
            <person name="Lee T.-H."/>
            <person name="Bashyal P."/>
            <person name="Kim T.-S."/>
            <person name="Lee W.-H."/>
            <person name="Kawkins C."/>
            <person name="Kim C.-K."/>
            <person name="Kim J.S."/>
            <person name="Ahn B.O."/>
            <person name="Rhee S.Y."/>
            <person name="Sohng J.K."/>
        </authorList>
    </citation>
    <scope>NUCLEOTIDE SEQUENCE</scope>
    <source>
        <tissue evidence="1">Leaf</tissue>
    </source>
</reference>
<dbReference type="Proteomes" id="UP000634136">
    <property type="component" value="Unassembled WGS sequence"/>
</dbReference>
<evidence type="ECO:0000313" key="2">
    <source>
        <dbReference type="Proteomes" id="UP000634136"/>
    </source>
</evidence>
<proteinExistence type="predicted"/>
<organism evidence="1 2">
    <name type="scientific">Senna tora</name>
    <dbReference type="NCBI Taxonomy" id="362788"/>
    <lineage>
        <taxon>Eukaryota</taxon>
        <taxon>Viridiplantae</taxon>
        <taxon>Streptophyta</taxon>
        <taxon>Embryophyta</taxon>
        <taxon>Tracheophyta</taxon>
        <taxon>Spermatophyta</taxon>
        <taxon>Magnoliopsida</taxon>
        <taxon>eudicotyledons</taxon>
        <taxon>Gunneridae</taxon>
        <taxon>Pentapetalae</taxon>
        <taxon>rosids</taxon>
        <taxon>fabids</taxon>
        <taxon>Fabales</taxon>
        <taxon>Fabaceae</taxon>
        <taxon>Caesalpinioideae</taxon>
        <taxon>Cassia clade</taxon>
        <taxon>Senna</taxon>
    </lineage>
</organism>
<sequence length="80" mass="9216">MDYGSLVDVMRQVQTFLEPYLAVVCNHENWALSYLIFLAQIDRVQSVLWLIIEAHILVLNIYLVENKPAALHVSTSERNS</sequence>
<evidence type="ECO:0000313" key="1">
    <source>
        <dbReference type="EMBL" id="KAF7813890.1"/>
    </source>
</evidence>
<gene>
    <name evidence="1" type="ORF">G2W53_034866</name>
</gene>
<keyword evidence="1" id="KW-0418">Kinase</keyword>
<comment type="caution">
    <text evidence="1">The sequence shown here is derived from an EMBL/GenBank/DDBJ whole genome shotgun (WGS) entry which is preliminary data.</text>
</comment>
<accession>A0A834W858</accession>
<protein>
    <submittedName>
        <fullName evidence="1">Mitogen activated protein kinase kinase 1</fullName>
    </submittedName>
</protein>
<dbReference type="AlphaFoldDB" id="A0A834W858"/>
<dbReference type="GO" id="GO:0016301">
    <property type="term" value="F:kinase activity"/>
    <property type="evidence" value="ECO:0007669"/>
    <property type="project" value="UniProtKB-KW"/>
</dbReference>
<dbReference type="EMBL" id="JAAIUW010000010">
    <property type="protein sequence ID" value="KAF7813890.1"/>
    <property type="molecule type" value="Genomic_DNA"/>
</dbReference>
<keyword evidence="2" id="KW-1185">Reference proteome</keyword>